<evidence type="ECO:0000256" key="6">
    <source>
        <dbReference type="RuleBase" id="RU003512"/>
    </source>
</evidence>
<feature type="compositionally biased region" description="Basic and acidic residues" evidence="7">
    <location>
        <begin position="145"/>
        <end position="172"/>
    </location>
</feature>
<protein>
    <submittedName>
        <fullName evidence="8">High-affinity zinc transport system substrate-binding protein</fullName>
    </submittedName>
</protein>
<evidence type="ECO:0000256" key="7">
    <source>
        <dbReference type="SAM" id="MobiDB-lite"/>
    </source>
</evidence>
<keyword evidence="9" id="KW-1185">Reference proteome</keyword>
<dbReference type="PANTHER" id="PTHR42953">
    <property type="entry name" value="HIGH-AFFINITY ZINC UPTAKE SYSTEM PROTEIN ZNUA-RELATED"/>
    <property type="match status" value="1"/>
</dbReference>
<organism evidence="8 9">
    <name type="scientific">Reinekea blandensis MED297</name>
    <dbReference type="NCBI Taxonomy" id="314283"/>
    <lineage>
        <taxon>Bacteria</taxon>
        <taxon>Pseudomonadati</taxon>
        <taxon>Pseudomonadota</taxon>
        <taxon>Gammaproteobacteria</taxon>
        <taxon>Oceanospirillales</taxon>
        <taxon>Saccharospirillaceae</taxon>
        <taxon>Reinekea</taxon>
    </lineage>
</organism>
<gene>
    <name evidence="8" type="ORF">MED297_00405</name>
</gene>
<feature type="compositionally biased region" description="Basic and acidic residues" evidence="7">
    <location>
        <begin position="120"/>
        <end position="139"/>
    </location>
</feature>
<dbReference type="GO" id="GO:0030313">
    <property type="term" value="C:cell envelope"/>
    <property type="evidence" value="ECO:0007669"/>
    <property type="project" value="UniProtKB-SubCell"/>
</dbReference>
<dbReference type="Pfam" id="PF01297">
    <property type="entry name" value="ZnuA"/>
    <property type="match status" value="1"/>
</dbReference>
<dbReference type="GO" id="GO:0030001">
    <property type="term" value="P:metal ion transport"/>
    <property type="evidence" value="ECO:0007669"/>
    <property type="project" value="InterPro"/>
</dbReference>
<comment type="caution">
    <text evidence="8">The sequence shown here is derived from an EMBL/GenBank/DDBJ whole genome shotgun (WGS) entry which is preliminary data.</text>
</comment>
<comment type="similarity">
    <text evidence="2 6">Belongs to the bacterial solute-binding protein 9 family.</text>
</comment>
<evidence type="ECO:0000256" key="3">
    <source>
        <dbReference type="ARBA" id="ARBA00022448"/>
    </source>
</evidence>
<evidence type="ECO:0000256" key="4">
    <source>
        <dbReference type="ARBA" id="ARBA00022723"/>
    </source>
</evidence>
<dbReference type="InterPro" id="IPR006129">
    <property type="entry name" value="AdhesinB"/>
</dbReference>
<reference evidence="8 9" key="1">
    <citation type="submission" date="2006-02" db="EMBL/GenBank/DDBJ databases">
        <authorList>
            <person name="Pinhassi J."/>
            <person name="Pedros-Alio C."/>
            <person name="Ferriera S."/>
            <person name="Johnson J."/>
            <person name="Kravitz S."/>
            <person name="Halpern A."/>
            <person name="Remington K."/>
            <person name="Beeson K."/>
            <person name="Tran B."/>
            <person name="Rogers Y.-H."/>
            <person name="Friedman R."/>
            <person name="Venter J.C."/>
        </authorList>
    </citation>
    <scope>NUCLEOTIDE SEQUENCE [LARGE SCALE GENOMIC DNA]</scope>
    <source>
        <strain evidence="8 9">MED297</strain>
    </source>
</reference>
<dbReference type="HOGENOM" id="CLU_016838_1_1_6"/>
<dbReference type="InterPro" id="IPR006128">
    <property type="entry name" value="Lipoprotein_PsaA-like"/>
</dbReference>
<dbReference type="OrthoDB" id="9793396at2"/>
<evidence type="ECO:0000313" key="8">
    <source>
        <dbReference type="EMBL" id="EAR08103.1"/>
    </source>
</evidence>
<keyword evidence="4" id="KW-0479">Metal-binding</keyword>
<dbReference type="EMBL" id="AAOE01000025">
    <property type="protein sequence ID" value="EAR08103.1"/>
    <property type="molecule type" value="Genomic_DNA"/>
</dbReference>
<dbReference type="AlphaFoldDB" id="A4BI96"/>
<dbReference type="RefSeq" id="WP_008046352.1">
    <property type="nucleotide sequence ID" value="NZ_CH724153.1"/>
</dbReference>
<proteinExistence type="inferred from homology"/>
<evidence type="ECO:0000313" key="9">
    <source>
        <dbReference type="Proteomes" id="UP000005953"/>
    </source>
</evidence>
<dbReference type="InterPro" id="IPR050492">
    <property type="entry name" value="Bact_metal-bind_prot9"/>
</dbReference>
<comment type="subcellular location">
    <subcellularLocation>
        <location evidence="1">Cell envelope</location>
    </subcellularLocation>
</comment>
<dbReference type="PRINTS" id="PR00691">
    <property type="entry name" value="ADHESINB"/>
</dbReference>
<dbReference type="GO" id="GO:0007155">
    <property type="term" value="P:cell adhesion"/>
    <property type="evidence" value="ECO:0007669"/>
    <property type="project" value="InterPro"/>
</dbReference>
<dbReference type="Gene3D" id="3.40.50.1980">
    <property type="entry name" value="Nitrogenase molybdenum iron protein domain"/>
    <property type="match status" value="3"/>
</dbReference>
<dbReference type="PRINTS" id="PR00690">
    <property type="entry name" value="ADHESNFAMILY"/>
</dbReference>
<dbReference type="SUPFAM" id="SSF53807">
    <property type="entry name" value="Helical backbone' metal receptor"/>
    <property type="match status" value="1"/>
</dbReference>
<evidence type="ECO:0000256" key="1">
    <source>
        <dbReference type="ARBA" id="ARBA00004196"/>
    </source>
</evidence>
<dbReference type="Proteomes" id="UP000005953">
    <property type="component" value="Unassembled WGS sequence"/>
</dbReference>
<dbReference type="PANTHER" id="PTHR42953:SF1">
    <property type="entry name" value="METAL-BINDING PROTEIN HI_0362-RELATED"/>
    <property type="match status" value="1"/>
</dbReference>
<dbReference type="STRING" id="314283.MED297_00405"/>
<evidence type="ECO:0000256" key="5">
    <source>
        <dbReference type="ARBA" id="ARBA00022729"/>
    </source>
</evidence>
<dbReference type="InterPro" id="IPR006127">
    <property type="entry name" value="ZnuA-like"/>
</dbReference>
<name>A4BI96_9GAMM</name>
<accession>A4BI96</accession>
<keyword evidence="3 6" id="KW-0813">Transport</keyword>
<sequence length="342" mass="38069">MNRFGQGLFASGLMLLSAYTLSHERVEVIASFSILGDMIEQIGQEHVAVTSLVGINEDPHVYSPTPREVRKVQSADLVVLNGLGFEGWMTRLLEASEYKGISLLVAEGVMTDHGSELDVHEDEHEHEHDSVDDHSHEDHEDHEDHDEAHEQGRHEEHDGLEHEHDHGGIDPHAWHSALAGREYFHHITEALIALLPEHKAEFEQREREVLAQLSALDQKMKVGLEAVPESKRVLITVHSGFRYLEQAYGIEMLSPAGLTTAGDVSARDVADVVRFIKDNQVQAIFAENITDNRLITQVAKEAGIPVFGELYSGALSDASGPAATYLEMLTYNYDQILNALQQ</sequence>
<dbReference type="GO" id="GO:0046872">
    <property type="term" value="F:metal ion binding"/>
    <property type="evidence" value="ECO:0007669"/>
    <property type="project" value="UniProtKB-KW"/>
</dbReference>
<keyword evidence="5" id="KW-0732">Signal</keyword>
<evidence type="ECO:0000256" key="2">
    <source>
        <dbReference type="ARBA" id="ARBA00011028"/>
    </source>
</evidence>
<feature type="region of interest" description="Disordered" evidence="7">
    <location>
        <begin position="120"/>
        <end position="172"/>
    </location>
</feature>